<sequence length="671" mass="70969">MLKWLDDLRIAVRINIGFGLMAALLVILGGVAIVGALRMGDLFTEYRIAARQNLQFADIQSNMFEAQLASREWHRTPTAEAAGLVRRNIDEVLDGLHKADEIVADPAMRQRLDQIRKTTTDYIAAFEQAVEFENRRESLEPEVLNMAEALSAGLNGLVMETFDAGNGLMETANAAALSLMQGEIYLSRFLADGSPKSRDNMLTELMAVEGQLGMLAEEEAAPEKVRTIAQGQLAMLSGLGEQFRLLVTATEERDSRITDGMDRLGATVLSDLAAAVASVVAKQNAIDPKAEATIDGGITMIAAAAVLCLVLSTVLGLMLGRIISTPIVGLTATMRRLATGDTNVDISGQKRKDEIGEMGRAVAVFRDGLIERQRLRIEQDRAKQRAEEERKAALTRLADSFEAGVRGVVTEVSGMAHHIQDNAGELSAAARQTSSQAEVVAAASGQASNNVQTVAASAEELSASIAEIGRQVQRSSERAQAATGMAQGANEQVEALAAQADAIGSVVQLISEIAAQTNLLALNATIEAARAGEAGKGFAVVAGEVKSLASQTARATEDIGRQITRMQQASHGTVSAIRGIAGMITEMNEIAAGIAAAVQQQAAATGEISRSVQQAASGTEEIDRSIGDVRSAADRTGRASADLLDAARLLSSQADTLRRQVDGFLETVRAA</sequence>
<feature type="domain" description="Methyl-accepting transducer" evidence="5">
    <location>
        <begin position="415"/>
        <end position="644"/>
    </location>
</feature>
<dbReference type="Pfam" id="PF00015">
    <property type="entry name" value="MCPsignal"/>
    <property type="match status" value="1"/>
</dbReference>
<evidence type="ECO:0000313" key="9">
    <source>
        <dbReference type="Proteomes" id="UP001596456"/>
    </source>
</evidence>
<feature type="domain" description="HAMP" evidence="6">
    <location>
        <begin position="321"/>
        <end position="374"/>
    </location>
</feature>
<evidence type="ECO:0000256" key="3">
    <source>
        <dbReference type="PROSITE-ProRule" id="PRU00284"/>
    </source>
</evidence>
<feature type="transmembrane region" description="Helical" evidence="4">
    <location>
        <begin position="298"/>
        <end position="319"/>
    </location>
</feature>
<feature type="domain" description="HBM" evidence="7">
    <location>
        <begin position="48"/>
        <end position="287"/>
    </location>
</feature>
<dbReference type="PROSITE" id="PS50885">
    <property type="entry name" value="HAMP"/>
    <property type="match status" value="1"/>
</dbReference>
<keyword evidence="9" id="KW-1185">Reference proteome</keyword>
<comment type="caution">
    <text evidence="8">The sequence shown here is derived from an EMBL/GenBank/DDBJ whole genome shotgun (WGS) entry which is preliminary data.</text>
</comment>
<dbReference type="EMBL" id="JBHTCM010000029">
    <property type="protein sequence ID" value="MFC7335469.1"/>
    <property type="molecule type" value="Genomic_DNA"/>
</dbReference>
<evidence type="ECO:0000259" key="5">
    <source>
        <dbReference type="PROSITE" id="PS50111"/>
    </source>
</evidence>
<comment type="similarity">
    <text evidence="2">Belongs to the methyl-accepting chemotaxis (MCP) protein family.</text>
</comment>
<dbReference type="Pfam" id="PF00672">
    <property type="entry name" value="HAMP"/>
    <property type="match status" value="1"/>
</dbReference>
<dbReference type="SUPFAM" id="SSF58104">
    <property type="entry name" value="Methyl-accepting chemotaxis protein (MCP) signaling domain"/>
    <property type="match status" value="1"/>
</dbReference>
<evidence type="ECO:0000259" key="6">
    <source>
        <dbReference type="PROSITE" id="PS50885"/>
    </source>
</evidence>
<dbReference type="PANTHER" id="PTHR32089">
    <property type="entry name" value="METHYL-ACCEPTING CHEMOTAXIS PROTEIN MCPB"/>
    <property type="match status" value="1"/>
</dbReference>
<dbReference type="Gene3D" id="1.10.287.950">
    <property type="entry name" value="Methyl-accepting chemotaxis protein"/>
    <property type="match status" value="1"/>
</dbReference>
<evidence type="ECO:0000256" key="1">
    <source>
        <dbReference type="ARBA" id="ARBA00023224"/>
    </source>
</evidence>
<dbReference type="RefSeq" id="WP_377361120.1">
    <property type="nucleotide sequence ID" value="NZ_JBHTCM010000029.1"/>
</dbReference>
<dbReference type="PROSITE" id="PS50111">
    <property type="entry name" value="CHEMOTAXIS_TRANSDUC_2"/>
    <property type="match status" value="1"/>
</dbReference>
<dbReference type="CDD" id="cd06225">
    <property type="entry name" value="HAMP"/>
    <property type="match status" value="1"/>
</dbReference>
<protein>
    <submittedName>
        <fullName evidence="8">Methyl-accepting chemotaxis protein</fullName>
    </submittedName>
</protein>
<feature type="transmembrane region" description="Helical" evidence="4">
    <location>
        <begin position="12"/>
        <end position="37"/>
    </location>
</feature>
<evidence type="ECO:0000313" key="8">
    <source>
        <dbReference type="EMBL" id="MFC7335469.1"/>
    </source>
</evidence>
<reference evidence="9" key="1">
    <citation type="journal article" date="2019" name="Int. J. Syst. Evol. Microbiol.">
        <title>The Global Catalogue of Microorganisms (GCM) 10K type strain sequencing project: providing services to taxonomists for standard genome sequencing and annotation.</title>
        <authorList>
            <consortium name="The Broad Institute Genomics Platform"/>
            <consortium name="The Broad Institute Genome Sequencing Center for Infectious Disease"/>
            <person name="Wu L."/>
            <person name="Ma J."/>
        </authorList>
    </citation>
    <scope>NUCLEOTIDE SEQUENCE [LARGE SCALE GENOMIC DNA]</scope>
    <source>
        <strain evidence="9">CGMCC 1.16275</strain>
    </source>
</reference>
<dbReference type="InterPro" id="IPR003660">
    <property type="entry name" value="HAMP_dom"/>
</dbReference>
<dbReference type="InterPro" id="IPR032255">
    <property type="entry name" value="HBM"/>
</dbReference>
<dbReference type="Gene3D" id="6.10.340.10">
    <property type="match status" value="1"/>
</dbReference>
<dbReference type="PROSITE" id="PS51753">
    <property type="entry name" value="HBM"/>
    <property type="match status" value="1"/>
</dbReference>
<dbReference type="SMART" id="SM00304">
    <property type="entry name" value="HAMP"/>
    <property type="match status" value="1"/>
</dbReference>
<dbReference type="Proteomes" id="UP001596456">
    <property type="component" value="Unassembled WGS sequence"/>
</dbReference>
<dbReference type="InterPro" id="IPR004089">
    <property type="entry name" value="MCPsignal_dom"/>
</dbReference>
<accession>A0ABW2L166</accession>
<proteinExistence type="inferred from homology"/>
<keyword evidence="4" id="KW-0472">Membrane</keyword>
<keyword evidence="4" id="KW-0812">Transmembrane</keyword>
<dbReference type="SMART" id="SM00283">
    <property type="entry name" value="MA"/>
    <property type="match status" value="1"/>
</dbReference>
<evidence type="ECO:0000256" key="2">
    <source>
        <dbReference type="ARBA" id="ARBA00029447"/>
    </source>
</evidence>
<evidence type="ECO:0000259" key="7">
    <source>
        <dbReference type="PROSITE" id="PS51753"/>
    </source>
</evidence>
<name>A0ABW2L166_9PROT</name>
<evidence type="ECO:0000256" key="4">
    <source>
        <dbReference type="SAM" id="Phobius"/>
    </source>
</evidence>
<gene>
    <name evidence="8" type="ORF">ACFQPS_20030</name>
</gene>
<dbReference type="SMART" id="SM01358">
    <property type="entry name" value="HBM"/>
    <property type="match status" value="1"/>
</dbReference>
<keyword evidence="1 3" id="KW-0807">Transducer</keyword>
<keyword evidence="4" id="KW-1133">Transmembrane helix</keyword>
<dbReference type="PANTHER" id="PTHR32089:SF112">
    <property type="entry name" value="LYSOZYME-LIKE PROTEIN-RELATED"/>
    <property type="match status" value="1"/>
</dbReference>
<organism evidence="8 9">
    <name type="scientific">Rhodocista pekingensis</name>
    <dbReference type="NCBI Taxonomy" id="201185"/>
    <lineage>
        <taxon>Bacteria</taxon>
        <taxon>Pseudomonadati</taxon>
        <taxon>Pseudomonadota</taxon>
        <taxon>Alphaproteobacteria</taxon>
        <taxon>Rhodospirillales</taxon>
        <taxon>Azospirillaceae</taxon>
        <taxon>Rhodocista</taxon>
    </lineage>
</organism>